<evidence type="ECO:0000313" key="1">
    <source>
        <dbReference type="EMBL" id="MFC3193874.1"/>
    </source>
</evidence>
<protein>
    <submittedName>
        <fullName evidence="1">DUF1249 domain-containing protein</fullName>
    </submittedName>
</protein>
<evidence type="ECO:0000313" key="2">
    <source>
        <dbReference type="Proteomes" id="UP001595533"/>
    </source>
</evidence>
<gene>
    <name evidence="1" type="ORF">ACFODZ_06450</name>
</gene>
<accession>A0ABV7JAF8</accession>
<name>A0ABV7JAF8_9GAMM</name>
<sequence>MILTEQYLSHRQYVRRHNISLMQLHEFNHRLMDQLLPQSLYQGQILHSLLPDKPVLKMLCTERFKYTTEVSMQLLFPYSQSDELVIRVYHDAGLAELTHANEFERQYRALGGRVDAANQASLRYSQNCFLNKWLIFLLEKGHGKSNWQSPVVQPDLTP</sequence>
<dbReference type="Pfam" id="PF06853">
    <property type="entry name" value="DUF1249"/>
    <property type="match status" value="1"/>
</dbReference>
<dbReference type="PANTHER" id="PTHR38774">
    <property type="entry name" value="CYTOPLASMIC PROTEIN-RELATED"/>
    <property type="match status" value="1"/>
</dbReference>
<proteinExistence type="predicted"/>
<dbReference type="EMBL" id="JBHRTS010000003">
    <property type="protein sequence ID" value="MFC3193874.1"/>
    <property type="molecule type" value="Genomic_DNA"/>
</dbReference>
<dbReference type="RefSeq" id="WP_077411332.1">
    <property type="nucleotide sequence ID" value="NZ_JBHRTS010000003.1"/>
</dbReference>
<dbReference type="PANTHER" id="PTHR38774:SF1">
    <property type="entry name" value="CYTOPLASMIC PROTEIN"/>
    <property type="match status" value="1"/>
</dbReference>
<comment type="caution">
    <text evidence="1">The sequence shown here is derived from an EMBL/GenBank/DDBJ whole genome shotgun (WGS) entry which is preliminary data.</text>
</comment>
<dbReference type="InterPro" id="IPR009659">
    <property type="entry name" value="DUF1249"/>
</dbReference>
<organism evidence="1 2">
    <name type="scientific">Marinicella sediminis</name>
    <dbReference type="NCBI Taxonomy" id="1792834"/>
    <lineage>
        <taxon>Bacteria</taxon>
        <taxon>Pseudomonadati</taxon>
        <taxon>Pseudomonadota</taxon>
        <taxon>Gammaproteobacteria</taxon>
        <taxon>Lysobacterales</taxon>
        <taxon>Marinicellaceae</taxon>
        <taxon>Marinicella</taxon>
    </lineage>
</organism>
<reference evidence="2" key="1">
    <citation type="journal article" date="2019" name="Int. J. Syst. Evol. Microbiol.">
        <title>The Global Catalogue of Microorganisms (GCM) 10K type strain sequencing project: providing services to taxonomists for standard genome sequencing and annotation.</title>
        <authorList>
            <consortium name="The Broad Institute Genomics Platform"/>
            <consortium name="The Broad Institute Genome Sequencing Center for Infectious Disease"/>
            <person name="Wu L."/>
            <person name="Ma J."/>
        </authorList>
    </citation>
    <scope>NUCLEOTIDE SEQUENCE [LARGE SCALE GENOMIC DNA]</scope>
    <source>
        <strain evidence="2">KCTC 42953</strain>
    </source>
</reference>
<dbReference type="Proteomes" id="UP001595533">
    <property type="component" value="Unassembled WGS sequence"/>
</dbReference>
<keyword evidence="2" id="KW-1185">Reference proteome</keyword>